<proteinExistence type="predicted"/>
<evidence type="ECO:0008006" key="4">
    <source>
        <dbReference type="Google" id="ProtNLM"/>
    </source>
</evidence>
<dbReference type="Proteomes" id="UP000318422">
    <property type="component" value="Unassembled WGS sequence"/>
</dbReference>
<gene>
    <name evidence="2" type="ORF">ZRA01_06700</name>
</gene>
<keyword evidence="1" id="KW-0812">Transmembrane</keyword>
<feature type="transmembrane region" description="Helical" evidence="1">
    <location>
        <begin position="43"/>
        <end position="66"/>
    </location>
</feature>
<name>A0A4Y4CUA5_ZOORA</name>
<comment type="caution">
    <text evidence="2">The sequence shown here is derived from an EMBL/GenBank/DDBJ whole genome shotgun (WGS) entry which is preliminary data.</text>
</comment>
<keyword evidence="3" id="KW-1185">Reference proteome</keyword>
<evidence type="ECO:0000313" key="3">
    <source>
        <dbReference type="Proteomes" id="UP000318422"/>
    </source>
</evidence>
<organism evidence="2 3">
    <name type="scientific">Zoogloea ramigera</name>
    <dbReference type="NCBI Taxonomy" id="350"/>
    <lineage>
        <taxon>Bacteria</taxon>
        <taxon>Pseudomonadati</taxon>
        <taxon>Pseudomonadota</taxon>
        <taxon>Betaproteobacteria</taxon>
        <taxon>Rhodocyclales</taxon>
        <taxon>Zoogloeaceae</taxon>
        <taxon>Zoogloea</taxon>
    </lineage>
</organism>
<reference evidence="2 3" key="1">
    <citation type="submission" date="2019-06" db="EMBL/GenBank/DDBJ databases">
        <title>Whole genome shotgun sequence of Zoogloea ramigera NBRC 15342.</title>
        <authorList>
            <person name="Hosoyama A."/>
            <person name="Uohara A."/>
            <person name="Ohji S."/>
            <person name="Ichikawa N."/>
        </authorList>
    </citation>
    <scope>NUCLEOTIDE SEQUENCE [LARGE SCALE GENOMIC DNA]</scope>
    <source>
        <strain evidence="2 3">NBRC 15342</strain>
    </source>
</reference>
<dbReference type="EMBL" id="BJNV01000007">
    <property type="protein sequence ID" value="GEC94597.1"/>
    <property type="molecule type" value="Genomic_DNA"/>
</dbReference>
<keyword evidence="1" id="KW-1133">Transmembrane helix</keyword>
<protein>
    <recommendedName>
        <fullName evidence="4">Signal transduction histidine kinase</fullName>
    </recommendedName>
</protein>
<dbReference type="AlphaFoldDB" id="A0A4Y4CUA5"/>
<keyword evidence="1" id="KW-0472">Membrane</keyword>
<evidence type="ECO:0000313" key="2">
    <source>
        <dbReference type="EMBL" id="GEC94597.1"/>
    </source>
</evidence>
<accession>A0A4Y4CUA5</accession>
<evidence type="ECO:0000256" key="1">
    <source>
        <dbReference type="SAM" id="Phobius"/>
    </source>
</evidence>
<sequence length="162" mass="17530">MLLLLVLAGTAAFVTLNWGAVITPVDLSLGVGMVKMPLGLVMLGLLLAITALFLVFVLFLQTSVLLETRRQAKEIRASRDLADQAEASRFTELRSFLEAEFAGRGAQKGDSGASQAAVLERMERLEQGLRVLIEQSGNGLAAHIGELEDRLEKASVLPVDRR</sequence>